<dbReference type="RefSeq" id="WP_016179258.1">
    <property type="nucleotide sequence ID" value="NZ_CAAKNX010000188.1"/>
</dbReference>
<dbReference type="GeneID" id="86911187"/>
<dbReference type="PANTHER" id="PTHR33799:SF1">
    <property type="entry name" value="PTS SYSTEM MANNOSE-SPECIFIC EIIAB COMPONENT-RELATED"/>
    <property type="match status" value="1"/>
</dbReference>
<dbReference type="InterPro" id="IPR036662">
    <property type="entry name" value="PTS_EIIA_man-typ_sf"/>
</dbReference>
<dbReference type="SUPFAM" id="SSF53062">
    <property type="entry name" value="PTS system fructose IIA component-like"/>
    <property type="match status" value="1"/>
</dbReference>
<reference evidence="1 2" key="1">
    <citation type="submission" date="2018-12" db="EMBL/GenBank/DDBJ databases">
        <title>A novel vanA-carrying plasmid in a clinical isolate of Enterococcus avium.</title>
        <authorList>
            <person name="Bernasconi O.J."/>
            <person name="Luzzaro F."/>
            <person name="Endimiani A."/>
        </authorList>
    </citation>
    <scope>NUCLEOTIDE SEQUENCE [LARGE SCALE GENOMIC DNA]</scope>
    <source>
        <strain evidence="1 2">LC0559/18</strain>
    </source>
</reference>
<accession>A0A437UQ97</accession>
<evidence type="ECO:0000313" key="1">
    <source>
        <dbReference type="EMBL" id="RVU95706.1"/>
    </source>
</evidence>
<protein>
    <submittedName>
        <fullName evidence="1">PTS fructose IIA subunit</fullName>
    </submittedName>
</protein>
<organism evidence="1 2">
    <name type="scientific">Enterococcus avium</name>
    <name type="common">Streptococcus avium</name>
    <dbReference type="NCBI Taxonomy" id="33945"/>
    <lineage>
        <taxon>Bacteria</taxon>
        <taxon>Bacillati</taxon>
        <taxon>Bacillota</taxon>
        <taxon>Bacilli</taxon>
        <taxon>Lactobacillales</taxon>
        <taxon>Enterococcaceae</taxon>
        <taxon>Enterococcus</taxon>
    </lineage>
</organism>
<dbReference type="EMBL" id="RYZS01000001">
    <property type="protein sequence ID" value="RVU95706.1"/>
    <property type="molecule type" value="Genomic_DNA"/>
</dbReference>
<proteinExistence type="predicted"/>
<name>A0A437UQ97_ENTAV</name>
<dbReference type="GO" id="GO:0009401">
    <property type="term" value="P:phosphoenolpyruvate-dependent sugar phosphotransferase system"/>
    <property type="evidence" value="ECO:0007669"/>
    <property type="project" value="InterPro"/>
</dbReference>
<dbReference type="Proteomes" id="UP000288388">
    <property type="component" value="Unassembled WGS sequence"/>
</dbReference>
<dbReference type="PROSITE" id="PS51096">
    <property type="entry name" value="PTS_EIIA_TYPE_4"/>
    <property type="match status" value="1"/>
</dbReference>
<comment type="caution">
    <text evidence="1">The sequence shown here is derived from an EMBL/GenBank/DDBJ whole genome shotgun (WGS) entry which is preliminary data.</text>
</comment>
<dbReference type="Gene3D" id="3.40.50.510">
    <property type="entry name" value="Phosphotransferase system, mannose-type IIA component"/>
    <property type="match status" value="1"/>
</dbReference>
<dbReference type="PANTHER" id="PTHR33799">
    <property type="entry name" value="PTS PERMEASE-RELATED-RELATED"/>
    <property type="match status" value="1"/>
</dbReference>
<sequence length="139" mass="15902">MRKILCISHGNLAKGMTETVKMIVGDFKNIDYYCAYSKEDEDIEREINRIIEENHGNELFVISDIFGGSVNNEWMKRINNDNSIHLVAGMNLAFVIELLVLINDSQMKGDEAILRAMKTATEGFIYCNQLKMNISEDDF</sequence>
<dbReference type="Pfam" id="PF03610">
    <property type="entry name" value="EIIA-man"/>
    <property type="match status" value="1"/>
</dbReference>
<dbReference type="InterPro" id="IPR051471">
    <property type="entry name" value="Bacterial_PTS_sugar_comp"/>
</dbReference>
<evidence type="ECO:0000313" key="2">
    <source>
        <dbReference type="Proteomes" id="UP000288388"/>
    </source>
</evidence>
<dbReference type="AlphaFoldDB" id="A0A437UQ97"/>
<dbReference type="GO" id="GO:0016020">
    <property type="term" value="C:membrane"/>
    <property type="evidence" value="ECO:0007669"/>
    <property type="project" value="InterPro"/>
</dbReference>
<dbReference type="InterPro" id="IPR004701">
    <property type="entry name" value="PTS_EIIA_man-typ"/>
</dbReference>
<gene>
    <name evidence="1" type="ORF">EK398_13105</name>
</gene>